<feature type="domain" description="Response regulatory" evidence="10">
    <location>
        <begin position="7"/>
        <end position="124"/>
    </location>
</feature>
<protein>
    <recommendedName>
        <fullName evidence="13">AraC family transcriptional regulator</fullName>
    </recommendedName>
</protein>
<dbReference type="Gene3D" id="3.40.50.2300">
    <property type="match status" value="1"/>
</dbReference>
<evidence type="ECO:0000256" key="1">
    <source>
        <dbReference type="ARBA" id="ARBA00004496"/>
    </source>
</evidence>
<proteinExistence type="predicted"/>
<dbReference type="RefSeq" id="WP_036690080.1">
    <property type="nucleotide sequence ID" value="NZ_JNVM01000031.1"/>
</dbReference>
<name>A0A081NWJ3_9BACL</name>
<feature type="modified residue" description="4-aspartylphosphate" evidence="8">
    <location>
        <position position="59"/>
    </location>
</feature>
<keyword evidence="12" id="KW-1185">Reference proteome</keyword>
<dbReference type="InterPro" id="IPR001789">
    <property type="entry name" value="Sig_transdc_resp-reg_receiver"/>
</dbReference>
<dbReference type="SMART" id="SM00342">
    <property type="entry name" value="HTH_ARAC"/>
    <property type="match status" value="1"/>
</dbReference>
<evidence type="ECO:0000256" key="5">
    <source>
        <dbReference type="ARBA" id="ARBA00023015"/>
    </source>
</evidence>
<dbReference type="PANTHER" id="PTHR42713">
    <property type="entry name" value="HISTIDINE KINASE-RELATED"/>
    <property type="match status" value="1"/>
</dbReference>
<dbReference type="Pfam" id="PF12833">
    <property type="entry name" value="HTH_18"/>
    <property type="match status" value="1"/>
</dbReference>
<dbReference type="PROSITE" id="PS01124">
    <property type="entry name" value="HTH_ARAC_FAMILY_2"/>
    <property type="match status" value="1"/>
</dbReference>
<evidence type="ECO:0000259" key="9">
    <source>
        <dbReference type="PROSITE" id="PS01124"/>
    </source>
</evidence>
<evidence type="ECO:0000256" key="4">
    <source>
        <dbReference type="ARBA" id="ARBA00023012"/>
    </source>
</evidence>
<dbReference type="Gene3D" id="1.10.10.60">
    <property type="entry name" value="Homeodomain-like"/>
    <property type="match status" value="2"/>
</dbReference>
<dbReference type="CDD" id="cd17536">
    <property type="entry name" value="REC_YesN-like"/>
    <property type="match status" value="1"/>
</dbReference>
<evidence type="ECO:0000256" key="7">
    <source>
        <dbReference type="ARBA" id="ARBA00023163"/>
    </source>
</evidence>
<dbReference type="GO" id="GO:0000160">
    <property type="term" value="P:phosphorelay signal transduction system"/>
    <property type="evidence" value="ECO:0007669"/>
    <property type="project" value="UniProtKB-KW"/>
</dbReference>
<keyword evidence="7" id="KW-0804">Transcription</keyword>
<dbReference type="PANTHER" id="PTHR42713:SF3">
    <property type="entry name" value="TRANSCRIPTIONAL REGULATORY PROTEIN HPTR"/>
    <property type="match status" value="1"/>
</dbReference>
<evidence type="ECO:0000256" key="8">
    <source>
        <dbReference type="PROSITE-ProRule" id="PRU00169"/>
    </source>
</evidence>
<comment type="caution">
    <text evidence="11">The sequence shown here is derived from an EMBL/GenBank/DDBJ whole genome shotgun (WGS) entry which is preliminary data.</text>
</comment>
<dbReference type="Pfam" id="PF00072">
    <property type="entry name" value="Response_reg"/>
    <property type="match status" value="1"/>
</dbReference>
<dbReference type="SUPFAM" id="SSF46689">
    <property type="entry name" value="Homeodomain-like"/>
    <property type="match status" value="2"/>
</dbReference>
<feature type="domain" description="HTH araC/xylS-type" evidence="9">
    <location>
        <begin position="290"/>
        <end position="388"/>
    </location>
</feature>
<dbReference type="PROSITE" id="PS50110">
    <property type="entry name" value="RESPONSE_REGULATORY"/>
    <property type="match status" value="1"/>
</dbReference>
<dbReference type="SMART" id="SM00448">
    <property type="entry name" value="REC"/>
    <property type="match status" value="1"/>
</dbReference>
<keyword evidence="6" id="KW-0238">DNA-binding</keyword>
<dbReference type="eggNOG" id="COG4753">
    <property type="taxonomic scope" value="Bacteria"/>
</dbReference>
<dbReference type="InterPro" id="IPR051552">
    <property type="entry name" value="HptR"/>
</dbReference>
<evidence type="ECO:0000256" key="2">
    <source>
        <dbReference type="ARBA" id="ARBA00022490"/>
    </source>
</evidence>
<dbReference type="eggNOG" id="COG2207">
    <property type="taxonomic scope" value="Bacteria"/>
</dbReference>
<dbReference type="InterPro" id="IPR009057">
    <property type="entry name" value="Homeodomain-like_sf"/>
</dbReference>
<dbReference type="InterPro" id="IPR018060">
    <property type="entry name" value="HTH_AraC"/>
</dbReference>
<keyword evidence="3 8" id="KW-0597">Phosphoprotein</keyword>
<dbReference type="AlphaFoldDB" id="A0A081NWJ3"/>
<dbReference type="PROSITE" id="PS00041">
    <property type="entry name" value="HTH_ARAC_FAMILY_1"/>
    <property type="match status" value="1"/>
</dbReference>
<gene>
    <name evidence="11" type="ORF">ET33_20905</name>
</gene>
<dbReference type="InterPro" id="IPR018062">
    <property type="entry name" value="HTH_AraC-typ_CS"/>
</dbReference>
<reference evidence="11 12" key="1">
    <citation type="submission" date="2014-06" db="EMBL/GenBank/DDBJ databases">
        <title>Draft genome sequence of Paenibacillus sp. MSt1.</title>
        <authorList>
            <person name="Aw Y.K."/>
            <person name="Ong K.S."/>
            <person name="Gan H.M."/>
            <person name="Lee S.M."/>
        </authorList>
    </citation>
    <scope>NUCLEOTIDE SEQUENCE [LARGE SCALE GENOMIC DNA]</scope>
    <source>
        <strain evidence="11 12">MSt1</strain>
    </source>
</reference>
<dbReference type="Proteomes" id="UP000028123">
    <property type="component" value="Unassembled WGS sequence"/>
</dbReference>
<evidence type="ECO:0008006" key="13">
    <source>
        <dbReference type="Google" id="ProtNLM"/>
    </source>
</evidence>
<comment type="subcellular location">
    <subcellularLocation>
        <location evidence="1">Cytoplasm</location>
    </subcellularLocation>
</comment>
<dbReference type="GO" id="GO:0043565">
    <property type="term" value="F:sequence-specific DNA binding"/>
    <property type="evidence" value="ECO:0007669"/>
    <property type="project" value="InterPro"/>
</dbReference>
<accession>A0A081NWJ3</accession>
<dbReference type="SUPFAM" id="SSF52172">
    <property type="entry name" value="CheY-like"/>
    <property type="match status" value="1"/>
</dbReference>
<evidence type="ECO:0000313" key="11">
    <source>
        <dbReference type="EMBL" id="KEQ22816.1"/>
    </source>
</evidence>
<evidence type="ECO:0000259" key="10">
    <source>
        <dbReference type="PROSITE" id="PS50110"/>
    </source>
</evidence>
<evidence type="ECO:0000313" key="12">
    <source>
        <dbReference type="Proteomes" id="UP000028123"/>
    </source>
</evidence>
<dbReference type="GO" id="GO:0005737">
    <property type="term" value="C:cytoplasm"/>
    <property type="evidence" value="ECO:0007669"/>
    <property type="project" value="UniProtKB-SubCell"/>
</dbReference>
<keyword evidence="2" id="KW-0963">Cytoplasm</keyword>
<dbReference type="EMBL" id="JNVM01000031">
    <property type="protein sequence ID" value="KEQ22816.1"/>
    <property type="molecule type" value="Genomic_DNA"/>
</dbReference>
<sequence length="396" mass="44414">MNAKPIKVLIADDEVIIRRGLISTVPWDKYGMTVVADVPNGSRGWEAFLEHRPDVVITDIVMPEMDGIELARKVKACEPRTKILLLSCHRDFEYAQQGIKLGASGYLLKTSFNDEELEEFLDAFRQELGADVADAPRHVADHAGPGPAISGLLLEWLYGVGDRFPAELDRLLQGAWSWMNAPTALYLISAPGKCGGTLEHELRGCATGEPCEVLPFGEGHLLLFVPEAGQREWDSRLSERKAERPELHWSRLSPLAGRETWVDAVRKARGQMELEKRYRISVGQWPAPIAEAVQLIVRHTDTQLSVSDVAHEVGLSRSHFSTLFKKTVGESFVSFTYRAKLKIACELLGAQGITVQEIADKIGMPDAKYFSKWFKRCTDKTPSQYRSERREERSVI</sequence>
<evidence type="ECO:0000256" key="6">
    <source>
        <dbReference type="ARBA" id="ARBA00023125"/>
    </source>
</evidence>
<dbReference type="OrthoDB" id="1769137at2"/>
<dbReference type="InterPro" id="IPR011006">
    <property type="entry name" value="CheY-like_superfamily"/>
</dbReference>
<organism evidence="11 12">
    <name type="scientific">Paenibacillus tyrfis</name>
    <dbReference type="NCBI Taxonomy" id="1501230"/>
    <lineage>
        <taxon>Bacteria</taxon>
        <taxon>Bacillati</taxon>
        <taxon>Bacillota</taxon>
        <taxon>Bacilli</taxon>
        <taxon>Bacillales</taxon>
        <taxon>Paenibacillaceae</taxon>
        <taxon>Paenibacillus</taxon>
    </lineage>
</organism>
<keyword evidence="4" id="KW-0902">Two-component regulatory system</keyword>
<keyword evidence="5" id="KW-0805">Transcription regulation</keyword>
<dbReference type="GO" id="GO:0003700">
    <property type="term" value="F:DNA-binding transcription factor activity"/>
    <property type="evidence" value="ECO:0007669"/>
    <property type="project" value="InterPro"/>
</dbReference>
<evidence type="ECO:0000256" key="3">
    <source>
        <dbReference type="ARBA" id="ARBA00022553"/>
    </source>
</evidence>